<proteinExistence type="predicted"/>
<gene>
    <name evidence="2" type="ORF">FA13DRAFT_1712488</name>
</gene>
<evidence type="ECO:0000313" key="2">
    <source>
        <dbReference type="EMBL" id="TEB27586.1"/>
    </source>
</evidence>
<dbReference type="AlphaFoldDB" id="A0A4Y7T0B9"/>
<feature type="region of interest" description="Disordered" evidence="1">
    <location>
        <begin position="1"/>
        <end position="38"/>
    </location>
</feature>
<reference evidence="2 3" key="1">
    <citation type="journal article" date="2019" name="Nat. Ecol. Evol.">
        <title>Megaphylogeny resolves global patterns of mushroom evolution.</title>
        <authorList>
            <person name="Varga T."/>
            <person name="Krizsan K."/>
            <person name="Foldi C."/>
            <person name="Dima B."/>
            <person name="Sanchez-Garcia M."/>
            <person name="Sanchez-Ramirez S."/>
            <person name="Szollosi G.J."/>
            <person name="Szarkandi J.G."/>
            <person name="Papp V."/>
            <person name="Albert L."/>
            <person name="Andreopoulos W."/>
            <person name="Angelini C."/>
            <person name="Antonin V."/>
            <person name="Barry K.W."/>
            <person name="Bougher N.L."/>
            <person name="Buchanan P."/>
            <person name="Buyck B."/>
            <person name="Bense V."/>
            <person name="Catcheside P."/>
            <person name="Chovatia M."/>
            <person name="Cooper J."/>
            <person name="Damon W."/>
            <person name="Desjardin D."/>
            <person name="Finy P."/>
            <person name="Geml J."/>
            <person name="Haridas S."/>
            <person name="Hughes K."/>
            <person name="Justo A."/>
            <person name="Karasinski D."/>
            <person name="Kautmanova I."/>
            <person name="Kiss B."/>
            <person name="Kocsube S."/>
            <person name="Kotiranta H."/>
            <person name="LaButti K.M."/>
            <person name="Lechner B.E."/>
            <person name="Liimatainen K."/>
            <person name="Lipzen A."/>
            <person name="Lukacs Z."/>
            <person name="Mihaltcheva S."/>
            <person name="Morgado L.N."/>
            <person name="Niskanen T."/>
            <person name="Noordeloos M.E."/>
            <person name="Ohm R.A."/>
            <person name="Ortiz-Santana B."/>
            <person name="Ovrebo C."/>
            <person name="Racz N."/>
            <person name="Riley R."/>
            <person name="Savchenko A."/>
            <person name="Shiryaev A."/>
            <person name="Soop K."/>
            <person name="Spirin V."/>
            <person name="Szebenyi C."/>
            <person name="Tomsovsky M."/>
            <person name="Tulloss R.E."/>
            <person name="Uehling J."/>
            <person name="Grigoriev I.V."/>
            <person name="Vagvolgyi C."/>
            <person name="Papp T."/>
            <person name="Martin F.M."/>
            <person name="Miettinen O."/>
            <person name="Hibbett D.S."/>
            <person name="Nagy L.G."/>
        </authorList>
    </citation>
    <scope>NUCLEOTIDE SEQUENCE [LARGE SCALE GENOMIC DNA]</scope>
    <source>
        <strain evidence="2 3">FP101781</strain>
    </source>
</reference>
<organism evidence="2 3">
    <name type="scientific">Coprinellus micaceus</name>
    <name type="common">Glistening ink-cap mushroom</name>
    <name type="synonym">Coprinus micaceus</name>
    <dbReference type="NCBI Taxonomy" id="71717"/>
    <lineage>
        <taxon>Eukaryota</taxon>
        <taxon>Fungi</taxon>
        <taxon>Dikarya</taxon>
        <taxon>Basidiomycota</taxon>
        <taxon>Agaricomycotina</taxon>
        <taxon>Agaricomycetes</taxon>
        <taxon>Agaricomycetidae</taxon>
        <taxon>Agaricales</taxon>
        <taxon>Agaricineae</taxon>
        <taxon>Psathyrellaceae</taxon>
        <taxon>Coprinellus</taxon>
    </lineage>
</organism>
<evidence type="ECO:0000313" key="3">
    <source>
        <dbReference type="Proteomes" id="UP000298030"/>
    </source>
</evidence>
<keyword evidence="3" id="KW-1185">Reference proteome</keyword>
<comment type="caution">
    <text evidence="2">The sequence shown here is derived from an EMBL/GenBank/DDBJ whole genome shotgun (WGS) entry which is preliminary data.</text>
</comment>
<protein>
    <submittedName>
        <fullName evidence="2">Uncharacterized protein</fullName>
    </submittedName>
</protein>
<name>A0A4Y7T0B9_COPMI</name>
<evidence type="ECO:0000256" key="1">
    <source>
        <dbReference type="SAM" id="MobiDB-lite"/>
    </source>
</evidence>
<dbReference type="Proteomes" id="UP000298030">
    <property type="component" value="Unassembled WGS sequence"/>
</dbReference>
<feature type="compositionally biased region" description="Basic residues" evidence="1">
    <location>
        <begin position="17"/>
        <end position="28"/>
    </location>
</feature>
<dbReference type="EMBL" id="QPFP01000039">
    <property type="protein sequence ID" value="TEB27586.1"/>
    <property type="molecule type" value="Genomic_DNA"/>
</dbReference>
<accession>A0A4Y7T0B9</accession>
<sequence>MGRHEAMGSETATVSAAKKRKNGHRKIQGHTNWEHNRGLTTFKSAPRVSTVVLSPSWLGKSLTMIPAVALPVPGFCCMGGTPVQGKDSQLFTACPSRSANSITALERCCATMWVWASEKFERTFYFGRDLETGTDTWDVMVQGSSVDWSSTKELKRPQILTWGEGLCSGRAQS</sequence>